<evidence type="ECO:0000259" key="11">
    <source>
        <dbReference type="Pfam" id="PF01529"/>
    </source>
</evidence>
<feature type="transmembrane region" description="Helical" evidence="10">
    <location>
        <begin position="79"/>
        <end position="100"/>
    </location>
</feature>
<reference evidence="12" key="1">
    <citation type="submission" date="2022-08" db="EMBL/GenBank/DDBJ databases">
        <authorList>
            <person name="Kallberg Y."/>
            <person name="Tangrot J."/>
            <person name="Rosling A."/>
        </authorList>
    </citation>
    <scope>NUCLEOTIDE SEQUENCE</scope>
    <source>
        <strain evidence="12">Wild A</strain>
    </source>
</reference>
<feature type="transmembrane region" description="Helical" evidence="10">
    <location>
        <begin position="112"/>
        <end position="132"/>
    </location>
</feature>
<dbReference type="PANTHER" id="PTHR22883:SF488">
    <property type="entry name" value="PALMITOYLTRANSFERASE"/>
    <property type="match status" value="1"/>
</dbReference>
<comment type="subcellular location">
    <subcellularLocation>
        <location evidence="1">Membrane</location>
        <topology evidence="1">Multi-pass membrane protein</topology>
    </subcellularLocation>
</comment>
<keyword evidence="4 10" id="KW-1133">Transmembrane helix</keyword>
<keyword evidence="5 10" id="KW-0472">Membrane</keyword>
<gene>
    <name evidence="12" type="ORF">FWILDA_LOCUS9357</name>
</gene>
<evidence type="ECO:0000256" key="1">
    <source>
        <dbReference type="ARBA" id="ARBA00004141"/>
    </source>
</evidence>
<feature type="domain" description="Palmitoyltransferase DHHC" evidence="11">
    <location>
        <begin position="158"/>
        <end position="305"/>
    </location>
</feature>
<keyword evidence="8 10" id="KW-0012">Acyltransferase</keyword>
<evidence type="ECO:0000256" key="5">
    <source>
        <dbReference type="ARBA" id="ARBA00023136"/>
    </source>
</evidence>
<evidence type="ECO:0000256" key="3">
    <source>
        <dbReference type="ARBA" id="ARBA00022692"/>
    </source>
</evidence>
<dbReference type="InterPro" id="IPR039859">
    <property type="entry name" value="PFA4/ZDH16/20/ERF2-like"/>
</dbReference>
<dbReference type="PANTHER" id="PTHR22883">
    <property type="entry name" value="ZINC FINGER DHHC DOMAIN CONTAINING PROTEIN"/>
    <property type="match status" value="1"/>
</dbReference>
<protein>
    <recommendedName>
        <fullName evidence="10">Palmitoyltransferase</fullName>
        <ecNumber evidence="10">2.3.1.225</ecNumber>
    </recommendedName>
</protein>
<evidence type="ECO:0000256" key="2">
    <source>
        <dbReference type="ARBA" id="ARBA00022679"/>
    </source>
</evidence>
<feature type="transmembrane region" description="Helical" evidence="10">
    <location>
        <begin position="204"/>
        <end position="227"/>
    </location>
</feature>
<dbReference type="GO" id="GO:0005783">
    <property type="term" value="C:endoplasmic reticulum"/>
    <property type="evidence" value="ECO:0007669"/>
    <property type="project" value="TreeGrafter"/>
</dbReference>
<keyword evidence="13" id="KW-1185">Reference proteome</keyword>
<dbReference type="EMBL" id="CAMKVN010002189">
    <property type="protein sequence ID" value="CAI2179981.1"/>
    <property type="molecule type" value="Genomic_DNA"/>
</dbReference>
<evidence type="ECO:0000313" key="13">
    <source>
        <dbReference type="Proteomes" id="UP001153678"/>
    </source>
</evidence>
<comment type="similarity">
    <text evidence="10">Belongs to the DHHC palmitoyltransferase family.</text>
</comment>
<dbReference type="AlphaFoldDB" id="A0A9W4ST68"/>
<dbReference type="Pfam" id="PF01529">
    <property type="entry name" value="DHHC"/>
    <property type="match status" value="1"/>
</dbReference>
<keyword evidence="3 10" id="KW-0812">Transmembrane</keyword>
<dbReference type="InterPro" id="IPR001594">
    <property type="entry name" value="Palmitoyltrfase_DHHC"/>
</dbReference>
<dbReference type="GO" id="GO:0019706">
    <property type="term" value="F:protein-cysteine S-palmitoyltransferase activity"/>
    <property type="evidence" value="ECO:0007669"/>
    <property type="project" value="UniProtKB-EC"/>
</dbReference>
<evidence type="ECO:0000256" key="4">
    <source>
        <dbReference type="ARBA" id="ARBA00022989"/>
    </source>
</evidence>
<keyword evidence="6" id="KW-0564">Palmitate</keyword>
<keyword evidence="7" id="KW-0449">Lipoprotein</keyword>
<dbReference type="GO" id="GO:0005794">
    <property type="term" value="C:Golgi apparatus"/>
    <property type="evidence" value="ECO:0007669"/>
    <property type="project" value="TreeGrafter"/>
</dbReference>
<dbReference type="PROSITE" id="PS50216">
    <property type="entry name" value="DHHC"/>
    <property type="match status" value="1"/>
</dbReference>
<evidence type="ECO:0000256" key="7">
    <source>
        <dbReference type="ARBA" id="ARBA00023288"/>
    </source>
</evidence>
<feature type="transmembrane region" description="Helical" evidence="10">
    <location>
        <begin position="267"/>
        <end position="288"/>
    </location>
</feature>
<sequence>MDPFIGLAIYLVIFSFMIFVLIMGPSSRFRNGPIGKLHNFLTVTLIEWIGYSFRQVCGNRSSAIGDRLYVYFVEEKNPVLLIVYLILLTGSNFLFFATAWPHIPGPYLSNAHVYLVPIVITFTYASFFIACWSDPGRITSENVDKACKMFNYDFLTFEPKECRTCKFPKPARSKHCSLCKMCVAKCDHHCSWINNCVGLKNHRYFLLFLYATIQICVYGAYLVYYIFWGISKNMNLTEAWITSVETRKRVRISTYQAVLFLVHQERVLGALGIFALLVGLVIFIFMCYQLHLVYNGTTANEAFKREDLEEIIMDGELWVFDKEELKKHKKHKKNNDDPKLKGKTTAVYWVQPVRRRQHKSSEGEEEVRVNGGNSKQVGRQVKSISEICNIYDQGLWGNFKEVLFPPSL</sequence>
<comment type="domain">
    <text evidence="10">The DHHC domain is required for palmitoyltransferase activity.</text>
</comment>
<evidence type="ECO:0000313" key="12">
    <source>
        <dbReference type="EMBL" id="CAI2179981.1"/>
    </source>
</evidence>
<evidence type="ECO:0000256" key="10">
    <source>
        <dbReference type="RuleBase" id="RU079119"/>
    </source>
</evidence>
<dbReference type="OrthoDB" id="9909019at2759"/>
<dbReference type="EC" id="2.3.1.225" evidence="10"/>
<organism evidence="12 13">
    <name type="scientific">Funneliformis geosporum</name>
    <dbReference type="NCBI Taxonomy" id="1117311"/>
    <lineage>
        <taxon>Eukaryota</taxon>
        <taxon>Fungi</taxon>
        <taxon>Fungi incertae sedis</taxon>
        <taxon>Mucoromycota</taxon>
        <taxon>Glomeromycotina</taxon>
        <taxon>Glomeromycetes</taxon>
        <taxon>Glomerales</taxon>
        <taxon>Glomeraceae</taxon>
        <taxon>Funneliformis</taxon>
    </lineage>
</organism>
<dbReference type="GO" id="GO:0016020">
    <property type="term" value="C:membrane"/>
    <property type="evidence" value="ECO:0007669"/>
    <property type="project" value="UniProtKB-SubCell"/>
</dbReference>
<dbReference type="Proteomes" id="UP001153678">
    <property type="component" value="Unassembled WGS sequence"/>
</dbReference>
<comment type="catalytic activity">
    <reaction evidence="9 10">
        <text>L-cysteinyl-[protein] + hexadecanoyl-CoA = S-hexadecanoyl-L-cysteinyl-[protein] + CoA</text>
        <dbReference type="Rhea" id="RHEA:36683"/>
        <dbReference type="Rhea" id="RHEA-COMP:10131"/>
        <dbReference type="Rhea" id="RHEA-COMP:11032"/>
        <dbReference type="ChEBI" id="CHEBI:29950"/>
        <dbReference type="ChEBI" id="CHEBI:57287"/>
        <dbReference type="ChEBI" id="CHEBI:57379"/>
        <dbReference type="ChEBI" id="CHEBI:74151"/>
        <dbReference type="EC" id="2.3.1.225"/>
    </reaction>
</comment>
<keyword evidence="2 10" id="KW-0808">Transferase</keyword>
<proteinExistence type="inferred from homology"/>
<name>A0A9W4ST68_9GLOM</name>
<evidence type="ECO:0000256" key="8">
    <source>
        <dbReference type="ARBA" id="ARBA00023315"/>
    </source>
</evidence>
<evidence type="ECO:0000256" key="6">
    <source>
        <dbReference type="ARBA" id="ARBA00023139"/>
    </source>
</evidence>
<feature type="transmembrane region" description="Helical" evidence="10">
    <location>
        <begin position="6"/>
        <end position="24"/>
    </location>
</feature>
<evidence type="ECO:0000256" key="9">
    <source>
        <dbReference type="ARBA" id="ARBA00048048"/>
    </source>
</evidence>
<comment type="caution">
    <text evidence="12">The sequence shown here is derived from an EMBL/GenBank/DDBJ whole genome shotgun (WGS) entry which is preliminary data.</text>
</comment>
<accession>A0A9W4ST68</accession>
<dbReference type="GO" id="GO:0006612">
    <property type="term" value="P:protein targeting to membrane"/>
    <property type="evidence" value="ECO:0007669"/>
    <property type="project" value="TreeGrafter"/>
</dbReference>